<dbReference type="AlphaFoldDB" id="A0A7J5Y726"/>
<organism evidence="1 2">
    <name type="scientific">Dissostichus mawsoni</name>
    <name type="common">Antarctic cod</name>
    <dbReference type="NCBI Taxonomy" id="36200"/>
    <lineage>
        <taxon>Eukaryota</taxon>
        <taxon>Metazoa</taxon>
        <taxon>Chordata</taxon>
        <taxon>Craniata</taxon>
        <taxon>Vertebrata</taxon>
        <taxon>Euteleostomi</taxon>
        <taxon>Actinopterygii</taxon>
        <taxon>Neopterygii</taxon>
        <taxon>Teleostei</taxon>
        <taxon>Neoteleostei</taxon>
        <taxon>Acanthomorphata</taxon>
        <taxon>Eupercaria</taxon>
        <taxon>Perciformes</taxon>
        <taxon>Notothenioidei</taxon>
        <taxon>Nototheniidae</taxon>
        <taxon>Dissostichus</taxon>
    </lineage>
</organism>
<accession>A0A7J5Y726</accession>
<name>A0A7J5Y726_DISMA</name>
<sequence>MGGVILHKVFGLLRCDHIDNLSADSSSSGLKVVVMNWAWPASSTIILPVLGVEGLVDLIEQVEGSGVAFLDGKDQGQSHQRLLTSRQLLHLSHLTLLPCERHLQRAGEGGYERCSGSPSPSHRLPALTLVLRLAAFSVALLHHQRGFASGHQLQENLTEVLRHLRERKRGKKSSTVGLRQ</sequence>
<evidence type="ECO:0000313" key="2">
    <source>
        <dbReference type="Proteomes" id="UP000518266"/>
    </source>
</evidence>
<dbReference type="EMBL" id="JAAKFY010000017">
    <property type="protein sequence ID" value="KAF3844148.1"/>
    <property type="molecule type" value="Genomic_DNA"/>
</dbReference>
<gene>
    <name evidence="1" type="ORF">F7725_016196</name>
</gene>
<comment type="caution">
    <text evidence="1">The sequence shown here is derived from an EMBL/GenBank/DDBJ whole genome shotgun (WGS) entry which is preliminary data.</text>
</comment>
<reference evidence="1 2" key="1">
    <citation type="submission" date="2020-03" db="EMBL/GenBank/DDBJ databases">
        <title>Dissostichus mawsoni Genome sequencing and assembly.</title>
        <authorList>
            <person name="Park H."/>
        </authorList>
    </citation>
    <scope>NUCLEOTIDE SEQUENCE [LARGE SCALE GENOMIC DNA]</scope>
    <source>
        <strain evidence="1">DM0001</strain>
        <tissue evidence="1">Muscle</tissue>
    </source>
</reference>
<evidence type="ECO:0000313" key="1">
    <source>
        <dbReference type="EMBL" id="KAF3844148.1"/>
    </source>
</evidence>
<protein>
    <submittedName>
        <fullName evidence="1">Uncharacterized protein</fullName>
    </submittedName>
</protein>
<proteinExistence type="predicted"/>
<keyword evidence="2" id="KW-1185">Reference proteome</keyword>
<dbReference type="Proteomes" id="UP000518266">
    <property type="component" value="Unassembled WGS sequence"/>
</dbReference>